<comment type="caution">
    <text evidence="1">The sequence shown here is derived from an EMBL/GenBank/DDBJ whole genome shotgun (WGS) entry which is preliminary data.</text>
</comment>
<proteinExistence type="predicted"/>
<sequence length="32" mass="3663">MLMFCNEHVNTTLLFAAMKDTHYCAIAAINKF</sequence>
<organism evidence="1 2">
    <name type="scientific">Salmonella enterica subsp. enterica serovar Alachua str. R6-377</name>
    <dbReference type="NCBI Taxonomy" id="913241"/>
    <lineage>
        <taxon>Bacteria</taxon>
        <taxon>Pseudomonadati</taxon>
        <taxon>Pseudomonadota</taxon>
        <taxon>Gammaproteobacteria</taxon>
        <taxon>Enterobacterales</taxon>
        <taxon>Enterobacteriaceae</taxon>
        <taxon>Salmonella</taxon>
    </lineage>
</organism>
<dbReference type="Proteomes" id="UP000004642">
    <property type="component" value="Unassembled WGS sequence"/>
</dbReference>
<name>G5LPY5_SALET</name>
<accession>G5LPY5</accession>
<dbReference type="AlphaFoldDB" id="G5LPY5"/>
<evidence type="ECO:0000313" key="2">
    <source>
        <dbReference type="Proteomes" id="UP000004642"/>
    </source>
</evidence>
<evidence type="ECO:0000313" key="1">
    <source>
        <dbReference type="EMBL" id="EHC38149.1"/>
    </source>
</evidence>
<gene>
    <name evidence="1" type="ORF">LTSEALA_2817</name>
</gene>
<reference evidence="1 2" key="1">
    <citation type="journal article" date="2011" name="BMC Genomics">
        <title>Genome sequencing reveals diversification of virulence factor content and possible host adaptation in distinct subpopulations of Salmonella enterica.</title>
        <authorList>
            <person name="den Bakker H.C."/>
            <person name="Moreno Switt A.I."/>
            <person name="Govoni G."/>
            <person name="Cummings C.A."/>
            <person name="Ranieri M.L."/>
            <person name="Degoricija L."/>
            <person name="Hoelzer K."/>
            <person name="Rodriguez-Rivera L.D."/>
            <person name="Brown S."/>
            <person name="Bolchacova E."/>
            <person name="Furtado M.R."/>
            <person name="Wiedmann M."/>
        </authorList>
    </citation>
    <scope>NUCLEOTIDE SEQUENCE [LARGE SCALE GENOMIC DNA]</scope>
    <source>
        <strain evidence="1 2">R6-377</strain>
    </source>
</reference>
<protein>
    <submittedName>
        <fullName evidence="1">Uncharacterized protein</fullName>
    </submittedName>
</protein>
<dbReference type="EMBL" id="AFCJ01001201">
    <property type="protein sequence ID" value="EHC38149.1"/>
    <property type="molecule type" value="Genomic_DNA"/>
</dbReference>